<dbReference type="Proteomes" id="UP000572817">
    <property type="component" value="Unassembled WGS sequence"/>
</dbReference>
<evidence type="ECO:0000313" key="2">
    <source>
        <dbReference type="Proteomes" id="UP000572817"/>
    </source>
</evidence>
<keyword evidence="2" id="KW-1185">Reference proteome</keyword>
<dbReference type="AlphaFoldDB" id="A0A8H4IN95"/>
<gene>
    <name evidence="1" type="ORF">GTA08_BOTSDO08421</name>
</gene>
<comment type="caution">
    <text evidence="1">The sequence shown here is derived from an EMBL/GenBank/DDBJ whole genome shotgun (WGS) entry which is preliminary data.</text>
</comment>
<reference evidence="1" key="1">
    <citation type="submission" date="2020-04" db="EMBL/GenBank/DDBJ databases">
        <title>Genome Assembly and Annotation of Botryosphaeria dothidea sdau 11-99, a Latent Pathogen of Apple Fruit Ring Rot in China.</title>
        <authorList>
            <person name="Yu C."/>
            <person name="Diao Y."/>
            <person name="Lu Q."/>
            <person name="Zhao J."/>
            <person name="Cui S."/>
            <person name="Peng C."/>
            <person name="He B."/>
            <person name="Liu H."/>
        </authorList>
    </citation>
    <scope>NUCLEOTIDE SEQUENCE [LARGE SCALE GENOMIC DNA]</scope>
    <source>
        <strain evidence="1">Sdau11-99</strain>
    </source>
</reference>
<sequence length="85" mass="9207">MPTLIALRLRITGIQDADIANVFCPSYAETVNLPLRISCEAKAGEQDLEYAFPAGPVAVPASMEDSFVICDKPDEADSDSDWSLM</sequence>
<evidence type="ECO:0000313" key="1">
    <source>
        <dbReference type="EMBL" id="KAF4304201.1"/>
    </source>
</evidence>
<name>A0A8H4IN95_9PEZI</name>
<dbReference type="EMBL" id="WWBZ02000051">
    <property type="protein sequence ID" value="KAF4304201.1"/>
    <property type="molecule type" value="Genomic_DNA"/>
</dbReference>
<protein>
    <submittedName>
        <fullName evidence="1">Uncharacterized protein</fullName>
    </submittedName>
</protein>
<accession>A0A8H4IN95</accession>
<organism evidence="1 2">
    <name type="scientific">Botryosphaeria dothidea</name>
    <dbReference type="NCBI Taxonomy" id="55169"/>
    <lineage>
        <taxon>Eukaryota</taxon>
        <taxon>Fungi</taxon>
        <taxon>Dikarya</taxon>
        <taxon>Ascomycota</taxon>
        <taxon>Pezizomycotina</taxon>
        <taxon>Dothideomycetes</taxon>
        <taxon>Dothideomycetes incertae sedis</taxon>
        <taxon>Botryosphaeriales</taxon>
        <taxon>Botryosphaeriaceae</taxon>
        <taxon>Botryosphaeria</taxon>
    </lineage>
</organism>
<proteinExistence type="predicted"/>